<dbReference type="Proteomes" id="UP000663193">
    <property type="component" value="Chromosome 6"/>
</dbReference>
<dbReference type="AlphaFoldDB" id="A0A7U2HZC3"/>
<dbReference type="VEuPathDB" id="FungiDB:JI435_433050"/>
<gene>
    <name evidence="2" type="ORF">JI435_433050</name>
</gene>
<evidence type="ECO:0000313" key="3">
    <source>
        <dbReference type="Proteomes" id="UP000663193"/>
    </source>
</evidence>
<protein>
    <submittedName>
        <fullName evidence="2">Uncharacterized protein</fullName>
    </submittedName>
</protein>
<dbReference type="KEGG" id="pno:SNOG_05594"/>
<dbReference type="RefSeq" id="XP_001795997.1">
    <property type="nucleotide sequence ID" value="XM_001795945.1"/>
</dbReference>
<reference evidence="3" key="1">
    <citation type="journal article" date="2021" name="BMC Genomics">
        <title>Chromosome-level genome assembly and manually-curated proteome of model necrotroph Parastagonospora nodorum Sn15 reveals a genome-wide trove of candidate effector homologs, and redundancy of virulence-related functions within an accessory chromosome.</title>
        <authorList>
            <person name="Bertazzoni S."/>
            <person name="Jones D.A.B."/>
            <person name="Phan H.T."/>
            <person name="Tan K.-C."/>
            <person name="Hane J.K."/>
        </authorList>
    </citation>
    <scope>NUCLEOTIDE SEQUENCE [LARGE SCALE GENOMIC DNA]</scope>
    <source>
        <strain evidence="3">SN15 / ATCC MYA-4574 / FGSC 10173)</strain>
    </source>
</reference>
<sequence length="215" mass="24258">MISTMPKKATKDTKREKLAFHGTNMLIGRHSTSNEELWAAIEPIASSKDDCKRFKHWITLYHNKECTGTVASLNDVNLKTVPVELRTLTHRMLRWLALVVWEKKGGFELAKGGEEAEQQNDINKKCSIMDALQEQEELQGPQATGAAIVQEQAEENSSSAKPVAGGKQYSSKRHKTSANAKDESEDDSEGHRVYTIKEVRQMLLIFSQRIEERFG</sequence>
<dbReference type="EMBL" id="CP069028">
    <property type="protein sequence ID" value="QRC95954.1"/>
    <property type="molecule type" value="Genomic_DNA"/>
</dbReference>
<proteinExistence type="predicted"/>
<name>A0A7U2HZC3_PHANO</name>
<accession>A0A7U2HZC3</accession>
<keyword evidence="3" id="KW-1185">Reference proteome</keyword>
<evidence type="ECO:0000313" key="2">
    <source>
        <dbReference type="EMBL" id="QRC95954.1"/>
    </source>
</evidence>
<evidence type="ECO:0000256" key="1">
    <source>
        <dbReference type="SAM" id="MobiDB-lite"/>
    </source>
</evidence>
<organism evidence="2 3">
    <name type="scientific">Phaeosphaeria nodorum (strain SN15 / ATCC MYA-4574 / FGSC 10173)</name>
    <name type="common">Glume blotch fungus</name>
    <name type="synonym">Parastagonospora nodorum</name>
    <dbReference type="NCBI Taxonomy" id="321614"/>
    <lineage>
        <taxon>Eukaryota</taxon>
        <taxon>Fungi</taxon>
        <taxon>Dikarya</taxon>
        <taxon>Ascomycota</taxon>
        <taxon>Pezizomycotina</taxon>
        <taxon>Dothideomycetes</taxon>
        <taxon>Pleosporomycetidae</taxon>
        <taxon>Pleosporales</taxon>
        <taxon>Pleosporineae</taxon>
        <taxon>Phaeosphaeriaceae</taxon>
        <taxon>Parastagonospora</taxon>
    </lineage>
</organism>
<feature type="region of interest" description="Disordered" evidence="1">
    <location>
        <begin position="150"/>
        <end position="193"/>
    </location>
</feature>